<dbReference type="Gene3D" id="2.40.170.20">
    <property type="entry name" value="TonB-dependent receptor, beta-barrel domain"/>
    <property type="match status" value="1"/>
</dbReference>
<dbReference type="Pfam" id="PF13715">
    <property type="entry name" value="CarbopepD_reg_2"/>
    <property type="match status" value="1"/>
</dbReference>
<evidence type="ECO:0000256" key="2">
    <source>
        <dbReference type="ARBA" id="ARBA00022448"/>
    </source>
</evidence>
<evidence type="ECO:0000313" key="14">
    <source>
        <dbReference type="Proteomes" id="UP000706891"/>
    </source>
</evidence>
<dbReference type="PROSITE" id="PS52016">
    <property type="entry name" value="TONB_DEPENDENT_REC_3"/>
    <property type="match status" value="1"/>
</dbReference>
<sequence>MVKHIKRMLLSAVFLVVGTAAFAQQQMDVSGTVKDETGETIIGASVVEEGTKNATVTDFDGNFKLKTAQGAKLRVSYIGYTTITVNAAPSMNIVLKEENTTLNELVVTGYTTQRKADLTGSVAVVSTDELKTSPDADPMRALQGRVPGMTVTGNGSPIGTGTVRIRGVGSINSSQDPLFIIDGVPTTASLNSLNTNDIESMQVLKDAASASIYGSRAANGVIIITTKQGKKGGKVKVDFSANLTASFYTSQSMMKLSNTKDYATAMVQAALNDGIDPATYAAGFGLDINAAAGTPITAYDPATGQYVNYTVNGRYDGFINANKTMRYSDTDWLDEISRTGFSQNYDLSISNATDKYSAMFSLGYKKNNGILKYTSFENIAARINTSYNINKILKVGENFTLTWSRQVDSAPMENALKMPPIVPVYETDGKTFAGPVGSMSDRQNPLRQMYDNRDNHLDYWRLFGNAYVELKPIKGLTLRSSFGIDFYTSFIQSLTYTFHSDRVSNDTPSATLSNKNDLNWTWSNTAIYDFTIADKHRFTVLLGAEMMKQSSIDWSGYSEGFFIENPDYMWPNAATGAQRVSGAMVGYRLASFFGKVDYNYDDLVLASVTVRRDGSSRFGNDNRWGTFPAASLGLRVSKWIKADWLDDWKIRASWGMTGNQAIDNNAQFGLYVADYGLDRVTSTAYDILLQGSGTFPSGYRVTQLANPNLKWETAKQWNVGTDFTLFGSTLYGSIDWYIKDVEDMLINPAYIGTKGEGGAMWMNGASLRNWGMEFQLGYRKTLPCGLGLDINANADFYRNKVTYLPSVATGSYAHTTKENLIQSGASYGSIVGYVVEGLFQTQEEVDASGQTGARLGGLKFADLDDNGVINADDQDWIYDPVPLFSYGLNVALTYKGFDFSMFWQGVCDKDVYNNQKFQTDFWSANDPGMNKGVRILDAWNTNNTNSSIPRLTTVNSAEEVRASSYFVENGSYLKLRTLQIGYTLPARFISKLKMTSARVYLSGQNLCTIKSSSLTCPDPENPDWNYPLSTSVSFGLQLSF</sequence>
<feature type="domain" description="TonB-dependent receptor-like beta-barrel" evidence="11">
    <location>
        <begin position="444"/>
        <end position="1006"/>
    </location>
</feature>
<evidence type="ECO:0000259" key="11">
    <source>
        <dbReference type="Pfam" id="PF00593"/>
    </source>
</evidence>
<keyword evidence="3 8" id="KW-1134">Transmembrane beta strand</keyword>
<dbReference type="AlphaFoldDB" id="A0A938WS17"/>
<name>A0A938WS17_9BACT</name>
<evidence type="ECO:0000256" key="5">
    <source>
        <dbReference type="ARBA" id="ARBA00023077"/>
    </source>
</evidence>
<dbReference type="NCBIfam" id="TIGR04056">
    <property type="entry name" value="OMP_RagA_SusC"/>
    <property type="match status" value="1"/>
</dbReference>
<dbReference type="InterPro" id="IPR008969">
    <property type="entry name" value="CarboxyPept-like_regulatory"/>
</dbReference>
<dbReference type="InterPro" id="IPR039426">
    <property type="entry name" value="TonB-dep_rcpt-like"/>
</dbReference>
<dbReference type="SUPFAM" id="SSF56935">
    <property type="entry name" value="Porins"/>
    <property type="match status" value="1"/>
</dbReference>
<evidence type="ECO:0000313" key="13">
    <source>
        <dbReference type="EMBL" id="MBM6672952.1"/>
    </source>
</evidence>
<dbReference type="InterPro" id="IPR012910">
    <property type="entry name" value="Plug_dom"/>
</dbReference>
<dbReference type="InterPro" id="IPR000531">
    <property type="entry name" value="Beta-barrel_TonB"/>
</dbReference>
<dbReference type="RefSeq" id="WP_205103510.1">
    <property type="nucleotide sequence ID" value="NZ_JACJJG010000009.1"/>
</dbReference>
<comment type="similarity">
    <text evidence="8 9">Belongs to the TonB-dependent receptor family.</text>
</comment>
<organism evidence="13 14">
    <name type="scientific">Marseilla massiliensis</name>
    <dbReference type="NCBI Taxonomy" id="1841864"/>
    <lineage>
        <taxon>Bacteria</taxon>
        <taxon>Pseudomonadati</taxon>
        <taxon>Bacteroidota</taxon>
        <taxon>Bacteroidia</taxon>
        <taxon>Bacteroidales</taxon>
        <taxon>Prevotellaceae</taxon>
        <taxon>Marseilla</taxon>
    </lineage>
</organism>
<keyword evidence="5 9" id="KW-0798">TonB box</keyword>
<dbReference type="InterPro" id="IPR036942">
    <property type="entry name" value="Beta-barrel_TonB_sf"/>
</dbReference>
<feature type="chain" id="PRO_5037612887" evidence="10">
    <location>
        <begin position="24"/>
        <end position="1040"/>
    </location>
</feature>
<keyword evidence="13" id="KW-0675">Receptor</keyword>
<evidence type="ECO:0000256" key="8">
    <source>
        <dbReference type="PROSITE-ProRule" id="PRU01360"/>
    </source>
</evidence>
<feature type="signal peptide" evidence="10">
    <location>
        <begin position="1"/>
        <end position="23"/>
    </location>
</feature>
<evidence type="ECO:0000256" key="4">
    <source>
        <dbReference type="ARBA" id="ARBA00022692"/>
    </source>
</evidence>
<reference evidence="13" key="1">
    <citation type="submission" date="2020-08" db="EMBL/GenBank/DDBJ databases">
        <authorList>
            <person name="Cejkova D."/>
            <person name="Kubasova T."/>
            <person name="Jahodarova E."/>
            <person name="Rychlik I."/>
        </authorList>
    </citation>
    <scope>NUCLEOTIDE SEQUENCE</scope>
    <source>
        <strain evidence="13">An824</strain>
    </source>
</reference>
<evidence type="ECO:0000256" key="3">
    <source>
        <dbReference type="ARBA" id="ARBA00022452"/>
    </source>
</evidence>
<keyword evidence="10" id="KW-0732">Signal</keyword>
<evidence type="ECO:0000256" key="9">
    <source>
        <dbReference type="RuleBase" id="RU003357"/>
    </source>
</evidence>
<evidence type="ECO:0000256" key="6">
    <source>
        <dbReference type="ARBA" id="ARBA00023136"/>
    </source>
</evidence>
<dbReference type="InterPro" id="IPR037066">
    <property type="entry name" value="Plug_dom_sf"/>
</dbReference>
<dbReference type="Proteomes" id="UP000706891">
    <property type="component" value="Unassembled WGS sequence"/>
</dbReference>
<dbReference type="Gene3D" id="2.170.130.10">
    <property type="entry name" value="TonB-dependent receptor, plug domain"/>
    <property type="match status" value="1"/>
</dbReference>
<dbReference type="NCBIfam" id="TIGR04057">
    <property type="entry name" value="SusC_RagA_signa"/>
    <property type="match status" value="1"/>
</dbReference>
<gene>
    <name evidence="13" type="ORF">H6A34_03565</name>
</gene>
<keyword evidence="14" id="KW-1185">Reference proteome</keyword>
<feature type="domain" description="TonB-dependent receptor plug" evidence="12">
    <location>
        <begin position="115"/>
        <end position="221"/>
    </location>
</feature>
<dbReference type="SUPFAM" id="SSF49464">
    <property type="entry name" value="Carboxypeptidase regulatory domain-like"/>
    <property type="match status" value="1"/>
</dbReference>
<evidence type="ECO:0000256" key="7">
    <source>
        <dbReference type="ARBA" id="ARBA00023237"/>
    </source>
</evidence>
<keyword evidence="2 8" id="KW-0813">Transport</keyword>
<evidence type="ECO:0000259" key="12">
    <source>
        <dbReference type="Pfam" id="PF07715"/>
    </source>
</evidence>
<dbReference type="GO" id="GO:0009279">
    <property type="term" value="C:cell outer membrane"/>
    <property type="evidence" value="ECO:0007669"/>
    <property type="project" value="UniProtKB-SubCell"/>
</dbReference>
<proteinExistence type="inferred from homology"/>
<evidence type="ECO:0000256" key="1">
    <source>
        <dbReference type="ARBA" id="ARBA00004571"/>
    </source>
</evidence>
<dbReference type="Pfam" id="PF07715">
    <property type="entry name" value="Plug"/>
    <property type="match status" value="1"/>
</dbReference>
<dbReference type="InterPro" id="IPR023996">
    <property type="entry name" value="TonB-dep_OMP_SusC/RagA"/>
</dbReference>
<dbReference type="EMBL" id="JACJJG010000009">
    <property type="protein sequence ID" value="MBM6672952.1"/>
    <property type="molecule type" value="Genomic_DNA"/>
</dbReference>
<reference evidence="13" key="2">
    <citation type="journal article" date="2021" name="Sci. Rep.">
        <title>The distribution of antibiotic resistance genes in chicken gut microbiota commensals.</title>
        <authorList>
            <person name="Juricova H."/>
            <person name="Matiasovicova J."/>
            <person name="Kubasova T."/>
            <person name="Cejkova D."/>
            <person name="Rychlik I."/>
        </authorList>
    </citation>
    <scope>NUCLEOTIDE SEQUENCE</scope>
    <source>
        <strain evidence="13">An824</strain>
    </source>
</reference>
<comment type="caution">
    <text evidence="13">The sequence shown here is derived from an EMBL/GenBank/DDBJ whole genome shotgun (WGS) entry which is preliminary data.</text>
</comment>
<evidence type="ECO:0000256" key="10">
    <source>
        <dbReference type="SAM" id="SignalP"/>
    </source>
</evidence>
<accession>A0A938WS17</accession>
<keyword evidence="7 8" id="KW-0998">Cell outer membrane</keyword>
<comment type="subcellular location">
    <subcellularLocation>
        <location evidence="1 8">Cell outer membrane</location>
        <topology evidence="1 8">Multi-pass membrane protein</topology>
    </subcellularLocation>
</comment>
<dbReference type="Pfam" id="PF00593">
    <property type="entry name" value="TonB_dep_Rec_b-barrel"/>
    <property type="match status" value="1"/>
</dbReference>
<keyword evidence="6 8" id="KW-0472">Membrane</keyword>
<dbReference type="InterPro" id="IPR023997">
    <property type="entry name" value="TonB-dep_OMP_SusC/RagA_CS"/>
</dbReference>
<protein>
    <submittedName>
        <fullName evidence="13">TonB-dependent receptor</fullName>
    </submittedName>
</protein>
<keyword evidence="4 8" id="KW-0812">Transmembrane</keyword>
<dbReference type="Gene3D" id="2.60.40.1120">
    <property type="entry name" value="Carboxypeptidase-like, regulatory domain"/>
    <property type="match status" value="1"/>
</dbReference>